<name>A0A016V4Z9_9BILA</name>
<dbReference type="AlphaFoldDB" id="A0A016V4Z9"/>
<protein>
    <submittedName>
        <fullName evidence="1">Uncharacterized protein</fullName>
    </submittedName>
</protein>
<dbReference type="EMBL" id="JARK01001354">
    <property type="protein sequence ID" value="EYC21818.1"/>
    <property type="molecule type" value="Genomic_DNA"/>
</dbReference>
<keyword evidence="2" id="KW-1185">Reference proteome</keyword>
<reference evidence="2" key="1">
    <citation type="journal article" date="2015" name="Nat. Genet.">
        <title>The genome and transcriptome of the zoonotic hookworm Ancylostoma ceylanicum identify infection-specific gene families.</title>
        <authorList>
            <person name="Schwarz E.M."/>
            <person name="Hu Y."/>
            <person name="Antoshechkin I."/>
            <person name="Miller M.M."/>
            <person name="Sternberg P.W."/>
            <person name="Aroian R.V."/>
        </authorList>
    </citation>
    <scope>NUCLEOTIDE SEQUENCE</scope>
    <source>
        <strain evidence="2">HY135</strain>
    </source>
</reference>
<evidence type="ECO:0000313" key="2">
    <source>
        <dbReference type="Proteomes" id="UP000024635"/>
    </source>
</evidence>
<organism evidence="1 2">
    <name type="scientific">Ancylostoma ceylanicum</name>
    <dbReference type="NCBI Taxonomy" id="53326"/>
    <lineage>
        <taxon>Eukaryota</taxon>
        <taxon>Metazoa</taxon>
        <taxon>Ecdysozoa</taxon>
        <taxon>Nematoda</taxon>
        <taxon>Chromadorea</taxon>
        <taxon>Rhabditida</taxon>
        <taxon>Rhabditina</taxon>
        <taxon>Rhabditomorpha</taxon>
        <taxon>Strongyloidea</taxon>
        <taxon>Ancylostomatidae</taxon>
        <taxon>Ancylostomatinae</taxon>
        <taxon>Ancylostoma</taxon>
    </lineage>
</organism>
<sequence length="206" mass="23557">MTRRTDQLEIDLSRRPKKISVLYCNRMQPRKHGQSAEKQVQLILGDSIGKIPPRPKLVKLKVEEPLGFSRRVYIEWTLSLNGTPLFECHGKGCASKVIINTTWHADNWDLNAEKCEQLDIEAEQFIEDSYTSDLTFPLPSIGGVTKFSIFHYFHPTYTSLPLEGNIKCDEQMPRKPGFATAATIPSYPARSRRVLFEAVEGHRRLL</sequence>
<evidence type="ECO:0000313" key="1">
    <source>
        <dbReference type="EMBL" id="EYC21818.1"/>
    </source>
</evidence>
<dbReference type="Proteomes" id="UP000024635">
    <property type="component" value="Unassembled WGS sequence"/>
</dbReference>
<accession>A0A016V4Z9</accession>
<comment type="caution">
    <text evidence="1">The sequence shown here is derived from an EMBL/GenBank/DDBJ whole genome shotgun (WGS) entry which is preliminary data.</text>
</comment>
<gene>
    <name evidence="1" type="primary">Acey_s0018.g3550</name>
    <name evidence="1" type="ORF">Y032_0018g3550</name>
</gene>
<proteinExistence type="predicted"/>